<reference evidence="1" key="1">
    <citation type="journal article" date="2014" name="Front. Microbiol.">
        <title>High frequency of phylogenetically diverse reductive dehalogenase-homologous genes in deep subseafloor sedimentary metagenomes.</title>
        <authorList>
            <person name="Kawai M."/>
            <person name="Futagami T."/>
            <person name="Toyoda A."/>
            <person name="Takaki Y."/>
            <person name="Nishi S."/>
            <person name="Hori S."/>
            <person name="Arai W."/>
            <person name="Tsubouchi T."/>
            <person name="Morono Y."/>
            <person name="Uchiyama I."/>
            <person name="Ito T."/>
            <person name="Fujiyama A."/>
            <person name="Inagaki F."/>
            <person name="Takami H."/>
        </authorList>
    </citation>
    <scope>NUCLEOTIDE SEQUENCE</scope>
    <source>
        <strain evidence="1">Expedition CK06-06</strain>
    </source>
</reference>
<evidence type="ECO:0000313" key="1">
    <source>
        <dbReference type="EMBL" id="GAG07683.1"/>
    </source>
</evidence>
<organism evidence="1">
    <name type="scientific">marine sediment metagenome</name>
    <dbReference type="NCBI Taxonomy" id="412755"/>
    <lineage>
        <taxon>unclassified sequences</taxon>
        <taxon>metagenomes</taxon>
        <taxon>ecological metagenomes</taxon>
    </lineage>
</organism>
<dbReference type="InterPro" id="IPR029063">
    <property type="entry name" value="SAM-dependent_MTases_sf"/>
</dbReference>
<feature type="non-terminal residue" evidence="1">
    <location>
        <position position="89"/>
    </location>
</feature>
<evidence type="ECO:0008006" key="2">
    <source>
        <dbReference type="Google" id="ProtNLM"/>
    </source>
</evidence>
<dbReference type="SUPFAM" id="SSF53335">
    <property type="entry name" value="S-adenosyl-L-methionine-dependent methyltransferases"/>
    <property type="match status" value="1"/>
</dbReference>
<proteinExistence type="predicted"/>
<dbReference type="EMBL" id="BARS01028372">
    <property type="protein sequence ID" value="GAG07683.1"/>
    <property type="molecule type" value="Genomic_DNA"/>
</dbReference>
<protein>
    <recommendedName>
        <fullName evidence="2">DNA methylase adenine-specific domain-containing protein</fullName>
    </recommendedName>
</protein>
<gene>
    <name evidence="1" type="ORF">S01H1_44474</name>
</gene>
<name>X0V5B8_9ZZZZ</name>
<accession>X0V5B8</accession>
<sequence>MSEKELGVVLTPPKTADYIVSKLGKISVNQKILDPCVGPGIFVKALLKAGVDKSQIYCHDINSDYKASIKDLGVKFKAIDNLLSITSEC</sequence>
<dbReference type="Gene3D" id="3.40.50.150">
    <property type="entry name" value="Vaccinia Virus protein VP39"/>
    <property type="match status" value="1"/>
</dbReference>
<dbReference type="AlphaFoldDB" id="X0V5B8"/>
<comment type="caution">
    <text evidence="1">The sequence shown here is derived from an EMBL/GenBank/DDBJ whole genome shotgun (WGS) entry which is preliminary data.</text>
</comment>